<dbReference type="AlphaFoldDB" id="A0A0F8ZL76"/>
<proteinExistence type="predicted"/>
<comment type="caution">
    <text evidence="1">The sequence shown here is derived from an EMBL/GenBank/DDBJ whole genome shotgun (WGS) entry which is preliminary data.</text>
</comment>
<dbReference type="EMBL" id="LAZR01059742">
    <property type="protein sequence ID" value="KKK67159.1"/>
    <property type="molecule type" value="Genomic_DNA"/>
</dbReference>
<evidence type="ECO:0000313" key="1">
    <source>
        <dbReference type="EMBL" id="KKK67159.1"/>
    </source>
</evidence>
<reference evidence="1" key="1">
    <citation type="journal article" date="2015" name="Nature">
        <title>Complex archaea that bridge the gap between prokaryotes and eukaryotes.</title>
        <authorList>
            <person name="Spang A."/>
            <person name="Saw J.H."/>
            <person name="Jorgensen S.L."/>
            <person name="Zaremba-Niedzwiedzka K."/>
            <person name="Martijn J."/>
            <person name="Lind A.E."/>
            <person name="van Eijk R."/>
            <person name="Schleper C."/>
            <person name="Guy L."/>
            <person name="Ettema T.J."/>
        </authorList>
    </citation>
    <scope>NUCLEOTIDE SEQUENCE</scope>
</reference>
<accession>A0A0F8ZL76</accession>
<dbReference type="InterPro" id="IPR029060">
    <property type="entry name" value="PIN-like_dom_sf"/>
</dbReference>
<dbReference type="SUPFAM" id="SSF88723">
    <property type="entry name" value="PIN domain-like"/>
    <property type="match status" value="1"/>
</dbReference>
<evidence type="ECO:0008006" key="2">
    <source>
        <dbReference type="Google" id="ProtNLM"/>
    </source>
</evidence>
<dbReference type="CDD" id="cd18687">
    <property type="entry name" value="PIN_VapC-like"/>
    <property type="match status" value="1"/>
</dbReference>
<sequence>MKPKVYIETTIPSYLTAWPSRDLIRAAHQQITQEWWQSRDRFELFVSQVVLREASDGDQEAATLRVQTIEHFPVLRLTDEATTFARTLIKEGPLPDKAVLDALHIAIAVISGMDYLLTWNCTHIANATMRNKIEAVCRSRGYEPPVICTPEELMEGE</sequence>
<gene>
    <name evidence="1" type="ORF">LCGC14_2956860</name>
</gene>
<organism evidence="1">
    <name type="scientific">marine sediment metagenome</name>
    <dbReference type="NCBI Taxonomy" id="412755"/>
    <lineage>
        <taxon>unclassified sequences</taxon>
        <taxon>metagenomes</taxon>
        <taxon>ecological metagenomes</taxon>
    </lineage>
</organism>
<protein>
    <recommendedName>
        <fullName evidence="2">PIN domain-containing protein</fullName>
    </recommendedName>
</protein>
<name>A0A0F8ZL76_9ZZZZ</name>